<feature type="transmembrane region" description="Helical" evidence="1">
    <location>
        <begin position="148"/>
        <end position="168"/>
    </location>
</feature>
<feature type="transmembrane region" description="Helical" evidence="1">
    <location>
        <begin position="411"/>
        <end position="434"/>
    </location>
</feature>
<feature type="transmembrane region" description="Helical" evidence="1">
    <location>
        <begin position="124"/>
        <end position="141"/>
    </location>
</feature>
<reference evidence="2 3" key="1">
    <citation type="submission" date="2020-08" db="EMBL/GenBank/DDBJ databases">
        <title>Genomic Encyclopedia of Type Strains, Phase IV (KMG-IV): sequencing the most valuable type-strain genomes for metagenomic binning, comparative biology and taxonomic classification.</title>
        <authorList>
            <person name="Goeker M."/>
        </authorList>
    </citation>
    <scope>NUCLEOTIDE SEQUENCE [LARGE SCALE GENOMIC DNA]</scope>
    <source>
        <strain evidence="2 3">DSM 45615</strain>
    </source>
</reference>
<feature type="transmembrane region" description="Helical" evidence="1">
    <location>
        <begin position="99"/>
        <end position="118"/>
    </location>
</feature>
<proteinExistence type="predicted"/>
<keyword evidence="1" id="KW-0472">Membrane</keyword>
<feature type="transmembrane region" description="Helical" evidence="1">
    <location>
        <begin position="446"/>
        <end position="465"/>
    </location>
</feature>
<feature type="transmembrane region" description="Helical" evidence="1">
    <location>
        <begin position="372"/>
        <end position="391"/>
    </location>
</feature>
<gene>
    <name evidence="2" type="ORF">HNP84_008705</name>
</gene>
<sequence>MRRYRFGRFAAVVAAGYALLVVVLGVLALVSGDDSGLLRVVTFGVAWFGEEETGASSWPVSLALVLVGAGQGWVLWQVLRGRAAGDPVRSGRAVRWLRAALYLNVVCGLADAVPLPLPDWADDLVPAAAGLVLVVLFFLVLRGTSRGLRITALVAGVVAEAGWIAANVAGELDLHLVAQILHFARLDGVLWLVWMVLTLIAQARDGRWSRGTVWIGAAATALSYVLRPFAFDLPVEFPRGGLLLSAAFGLLGLLRVVWQARSAHELAGPPARAATTPALSPAPVRRPPGRWPLAALAVVLPLLPVAVNLAQGMPLWIGPRGVIESYLRESAGAPVPLSVWLLLDLFAGVGGMAVLVLAAVVRRTLSLVRATASALFLAIAAGVVSVLTAGPEPREEFWYPGPQIYPERDGSIVFGVSPLWHCAAFAVSALILIFQYGGGPAHRTRLHVVASAVAAAMALCFLPVADFAGGRVLGDDDCLAPEPYYGAHREPLKLSGEPAFACGVRGSETLPPVKDAPARVQIAYGRRLCEVFTRADPAEFARVARTDGVEVAGLASTLAHICPAASAVAAAESIEAESEYAIWAAEERLKCAATPRHRPKIEPVAAVVQPGSVSTDYGVLEVYEPDVAEGDPFLDELPYRGDVLAAGPGHLQVRVHSDTPLCVTTETYTRRPPVETKGWDEVVEAGLRSASGEIAFADPMGGEPLPDLAVRGKGHYRIRVHFAWRPWKGEERVTQQLLIMAYPGPGDEVEEHLPRRPGR</sequence>
<feature type="transmembrane region" description="Helical" evidence="1">
    <location>
        <begin position="237"/>
        <end position="258"/>
    </location>
</feature>
<keyword evidence="3" id="KW-1185">Reference proteome</keyword>
<evidence type="ECO:0000313" key="3">
    <source>
        <dbReference type="Proteomes" id="UP000578449"/>
    </source>
</evidence>
<comment type="caution">
    <text evidence="2">The sequence shown here is derived from an EMBL/GenBank/DDBJ whole genome shotgun (WGS) entry which is preliminary data.</text>
</comment>
<evidence type="ECO:0000256" key="1">
    <source>
        <dbReference type="SAM" id="Phobius"/>
    </source>
</evidence>
<feature type="transmembrane region" description="Helical" evidence="1">
    <location>
        <begin position="180"/>
        <end position="201"/>
    </location>
</feature>
<feature type="transmembrane region" description="Helical" evidence="1">
    <location>
        <begin position="337"/>
        <end position="360"/>
    </location>
</feature>
<keyword evidence="1" id="KW-0812">Transmembrane</keyword>
<organism evidence="2 3">
    <name type="scientific">Thermocatellispora tengchongensis</name>
    <dbReference type="NCBI Taxonomy" id="1073253"/>
    <lineage>
        <taxon>Bacteria</taxon>
        <taxon>Bacillati</taxon>
        <taxon>Actinomycetota</taxon>
        <taxon>Actinomycetes</taxon>
        <taxon>Streptosporangiales</taxon>
        <taxon>Streptosporangiaceae</taxon>
        <taxon>Thermocatellispora</taxon>
    </lineage>
</organism>
<dbReference type="Proteomes" id="UP000578449">
    <property type="component" value="Unassembled WGS sequence"/>
</dbReference>
<dbReference type="AlphaFoldDB" id="A0A840PLT2"/>
<feature type="transmembrane region" description="Helical" evidence="1">
    <location>
        <begin position="213"/>
        <end position="231"/>
    </location>
</feature>
<name>A0A840PLT2_9ACTN</name>
<feature type="transmembrane region" description="Helical" evidence="1">
    <location>
        <begin position="56"/>
        <end position="79"/>
    </location>
</feature>
<dbReference type="RefSeq" id="WP_185055795.1">
    <property type="nucleotide sequence ID" value="NZ_BAABIX010000014.1"/>
</dbReference>
<feature type="transmembrane region" description="Helical" evidence="1">
    <location>
        <begin position="293"/>
        <end position="317"/>
    </location>
</feature>
<evidence type="ECO:0000313" key="2">
    <source>
        <dbReference type="EMBL" id="MBB5138943.1"/>
    </source>
</evidence>
<dbReference type="EMBL" id="JACHGN010000026">
    <property type="protein sequence ID" value="MBB5138943.1"/>
    <property type="molecule type" value="Genomic_DNA"/>
</dbReference>
<protein>
    <submittedName>
        <fullName evidence="2">Uncharacterized protein</fullName>
    </submittedName>
</protein>
<accession>A0A840PLT2</accession>
<keyword evidence="1" id="KW-1133">Transmembrane helix</keyword>